<dbReference type="OrthoDB" id="41762at2759"/>
<protein>
    <submittedName>
        <fullName evidence="2">Uncharacterized protein</fullName>
    </submittedName>
</protein>
<accession>A0A448Z1R7</accession>
<organism evidence="2 3">
    <name type="scientific">Pseudo-nitzschia multistriata</name>
    <dbReference type="NCBI Taxonomy" id="183589"/>
    <lineage>
        <taxon>Eukaryota</taxon>
        <taxon>Sar</taxon>
        <taxon>Stramenopiles</taxon>
        <taxon>Ochrophyta</taxon>
        <taxon>Bacillariophyta</taxon>
        <taxon>Bacillariophyceae</taxon>
        <taxon>Bacillariophycidae</taxon>
        <taxon>Bacillariales</taxon>
        <taxon>Bacillariaceae</taxon>
        <taxon>Pseudo-nitzschia</taxon>
    </lineage>
</organism>
<evidence type="ECO:0000313" key="2">
    <source>
        <dbReference type="EMBL" id="VEU36037.1"/>
    </source>
</evidence>
<name>A0A448Z1R7_9STRA</name>
<gene>
    <name evidence="2" type="ORF">PSNMU_V1.4_AUG-EV-PASAV3_0027840</name>
</gene>
<dbReference type="Proteomes" id="UP000291116">
    <property type="component" value="Unassembled WGS sequence"/>
</dbReference>
<reference evidence="2 3" key="1">
    <citation type="submission" date="2019-01" db="EMBL/GenBank/DDBJ databases">
        <authorList>
            <person name="Ferrante I. M."/>
        </authorList>
    </citation>
    <scope>NUCLEOTIDE SEQUENCE [LARGE SCALE GENOMIC DNA]</scope>
    <source>
        <strain evidence="2 3">B856</strain>
    </source>
</reference>
<evidence type="ECO:0000313" key="3">
    <source>
        <dbReference type="Proteomes" id="UP000291116"/>
    </source>
</evidence>
<dbReference type="EMBL" id="CAACVS010000075">
    <property type="protein sequence ID" value="VEU36037.1"/>
    <property type="molecule type" value="Genomic_DNA"/>
</dbReference>
<keyword evidence="3" id="KW-1185">Reference proteome</keyword>
<feature type="signal peptide" evidence="1">
    <location>
        <begin position="1"/>
        <end position="25"/>
    </location>
</feature>
<dbReference type="AlphaFoldDB" id="A0A448Z1R7"/>
<proteinExistence type="predicted"/>
<feature type="chain" id="PRO_5019407898" evidence="1">
    <location>
        <begin position="26"/>
        <end position="264"/>
    </location>
</feature>
<keyword evidence="1" id="KW-0732">Signal</keyword>
<sequence>MMHLSLAAVTLTFVYSALFGNFCQAFVIDTRASCQTQRVRNYGSASSSTTRHVIPPEIMEEVGTARGQFFLWFFGSSGGGGIALSSFPRMYEQVAYIQSLKGVGPSLGGDTLGISPLCGYPQDIAVKDVEKVANSKLTIDQMVEKFPQEGNYLASKGYITFSAFEQANEGCNPLAIRAVFDTFSQSTNISDPRVAQEKLNLYKQDPFAINGALFKAKVTGFSAVFTLLVLLGLAESIAFGHAKDGWFHDWTWSDGILNIPDFWI</sequence>
<evidence type="ECO:0000256" key="1">
    <source>
        <dbReference type="SAM" id="SignalP"/>
    </source>
</evidence>